<dbReference type="AlphaFoldDB" id="A0A9N9EHT5"/>
<protein>
    <submittedName>
        <fullName evidence="1">23463_t:CDS:1</fullName>
    </submittedName>
</protein>
<dbReference type="EMBL" id="CAJVQA010009040">
    <property type="protein sequence ID" value="CAG8680278.1"/>
    <property type="molecule type" value="Genomic_DNA"/>
</dbReference>
<proteinExistence type="predicted"/>
<sequence length="433" mass="49715">MSINEKLSFVGDVPPTVACTSDTSTQSRDVAEIDENAPSFQKEQSVSNGFENLQLDLKIWVKYGDSQPTLILFEGEIVDDLKKVVKKKLSPKLDDVTVDDIIVRRHDEEDDLRPGLVVDGSFINDDETPLQVIARTPTTLKRKHEEPGDFEKIVDIAIEKALSRQKPAEMIRVSNLSDTKARDIIDRYELKFFQPFLWSTEISEDHQKSEVVNWFKKALDLPRDFHIKDIHKQSYQRQLQTANAILTGGACISIGPSDTSCIWIETKKNKEKFKRGQAIGELLIMDNEYAPRSLSVLTDCNDNWIIFFFLEVENQEHYLASSTINDRSIALGIIKQFVLDEGKPFLRALGKNITYEVNLPEPLKKRSKFLSSIPEVDDERMADVIDDMTEKELYNMTMRKRLKLAKNIVRIEEQPIIDQLIRQFSDDYENPTS</sequence>
<organism evidence="1 2">
    <name type="scientific">Cetraspora pellucida</name>
    <dbReference type="NCBI Taxonomy" id="1433469"/>
    <lineage>
        <taxon>Eukaryota</taxon>
        <taxon>Fungi</taxon>
        <taxon>Fungi incertae sedis</taxon>
        <taxon>Mucoromycota</taxon>
        <taxon>Glomeromycotina</taxon>
        <taxon>Glomeromycetes</taxon>
        <taxon>Diversisporales</taxon>
        <taxon>Gigasporaceae</taxon>
        <taxon>Cetraspora</taxon>
    </lineage>
</organism>
<dbReference type="OrthoDB" id="2437677at2759"/>
<comment type="caution">
    <text evidence="1">The sequence shown here is derived from an EMBL/GenBank/DDBJ whole genome shotgun (WGS) entry which is preliminary data.</text>
</comment>
<evidence type="ECO:0000313" key="2">
    <source>
        <dbReference type="Proteomes" id="UP000789759"/>
    </source>
</evidence>
<gene>
    <name evidence="1" type="ORF">CPELLU_LOCUS10747</name>
</gene>
<reference evidence="1" key="1">
    <citation type="submission" date="2021-06" db="EMBL/GenBank/DDBJ databases">
        <authorList>
            <person name="Kallberg Y."/>
            <person name="Tangrot J."/>
            <person name="Rosling A."/>
        </authorList>
    </citation>
    <scope>NUCLEOTIDE SEQUENCE</scope>
    <source>
        <strain evidence="1">FL966</strain>
    </source>
</reference>
<accession>A0A9N9EHT5</accession>
<dbReference type="Proteomes" id="UP000789759">
    <property type="component" value="Unassembled WGS sequence"/>
</dbReference>
<name>A0A9N9EHT5_9GLOM</name>
<evidence type="ECO:0000313" key="1">
    <source>
        <dbReference type="EMBL" id="CAG8680278.1"/>
    </source>
</evidence>
<keyword evidence="2" id="KW-1185">Reference proteome</keyword>